<dbReference type="STRING" id="6412.T1FSR8"/>
<dbReference type="AlphaFoldDB" id="T1FSR8"/>
<dbReference type="RefSeq" id="XP_009014995.1">
    <property type="nucleotide sequence ID" value="XM_009016747.1"/>
</dbReference>
<dbReference type="OrthoDB" id="411019at2759"/>
<organism evidence="5 6">
    <name type="scientific">Helobdella robusta</name>
    <name type="common">Californian leech</name>
    <dbReference type="NCBI Taxonomy" id="6412"/>
    <lineage>
        <taxon>Eukaryota</taxon>
        <taxon>Metazoa</taxon>
        <taxon>Spiralia</taxon>
        <taxon>Lophotrochozoa</taxon>
        <taxon>Annelida</taxon>
        <taxon>Clitellata</taxon>
        <taxon>Hirudinea</taxon>
        <taxon>Rhynchobdellida</taxon>
        <taxon>Glossiphoniidae</taxon>
        <taxon>Helobdella</taxon>
    </lineage>
</organism>
<dbReference type="Proteomes" id="UP000015101">
    <property type="component" value="Unassembled WGS sequence"/>
</dbReference>
<dbReference type="GeneID" id="20211865"/>
<evidence type="ECO:0000256" key="1">
    <source>
        <dbReference type="RuleBase" id="RU362114"/>
    </source>
</evidence>
<dbReference type="InterPro" id="IPR051712">
    <property type="entry name" value="ARTD-AVP"/>
</dbReference>
<dbReference type="HOGENOM" id="CLU_277348_0_0_1"/>
<feature type="compositionally biased region" description="Basic residues" evidence="2">
    <location>
        <begin position="188"/>
        <end position="205"/>
    </location>
</feature>
<feature type="region of interest" description="Disordered" evidence="2">
    <location>
        <begin position="188"/>
        <end position="244"/>
    </location>
</feature>
<dbReference type="GO" id="GO:0003950">
    <property type="term" value="F:NAD+ poly-ADP-ribosyltransferase activity"/>
    <property type="evidence" value="ECO:0000318"/>
    <property type="project" value="GO_Central"/>
</dbReference>
<evidence type="ECO:0000256" key="2">
    <source>
        <dbReference type="SAM" id="MobiDB-lite"/>
    </source>
</evidence>
<reference evidence="6" key="1">
    <citation type="submission" date="2012-12" db="EMBL/GenBank/DDBJ databases">
        <authorList>
            <person name="Hellsten U."/>
            <person name="Grimwood J."/>
            <person name="Chapman J.A."/>
            <person name="Shapiro H."/>
            <person name="Aerts A."/>
            <person name="Otillar R.P."/>
            <person name="Terry A.Y."/>
            <person name="Boore J.L."/>
            <person name="Simakov O."/>
            <person name="Marletaz F."/>
            <person name="Cho S.-J."/>
            <person name="Edsinger-Gonzales E."/>
            <person name="Havlak P."/>
            <person name="Kuo D.-H."/>
            <person name="Larsson T."/>
            <person name="Lv J."/>
            <person name="Arendt D."/>
            <person name="Savage R."/>
            <person name="Osoegawa K."/>
            <person name="de Jong P."/>
            <person name="Lindberg D.R."/>
            <person name="Seaver E.C."/>
            <person name="Weisblat D.A."/>
            <person name="Putnam N.H."/>
            <person name="Grigoriev I.V."/>
            <person name="Rokhsar D.S."/>
        </authorList>
    </citation>
    <scope>NUCLEOTIDE SEQUENCE</scope>
</reference>
<reference evidence="4 6" key="2">
    <citation type="journal article" date="2013" name="Nature">
        <title>Insights into bilaterian evolution from three spiralian genomes.</title>
        <authorList>
            <person name="Simakov O."/>
            <person name="Marletaz F."/>
            <person name="Cho S.J."/>
            <person name="Edsinger-Gonzales E."/>
            <person name="Havlak P."/>
            <person name="Hellsten U."/>
            <person name="Kuo D.H."/>
            <person name="Larsson T."/>
            <person name="Lv J."/>
            <person name="Arendt D."/>
            <person name="Savage R."/>
            <person name="Osoegawa K."/>
            <person name="de Jong P."/>
            <person name="Grimwood J."/>
            <person name="Chapman J.A."/>
            <person name="Shapiro H."/>
            <person name="Aerts A."/>
            <person name="Otillar R.P."/>
            <person name="Terry A.Y."/>
            <person name="Boore J.L."/>
            <person name="Grigoriev I.V."/>
            <person name="Lindberg D.R."/>
            <person name="Seaver E.C."/>
            <person name="Weisblat D.A."/>
            <person name="Putnam N.H."/>
            <person name="Rokhsar D.S."/>
        </authorList>
    </citation>
    <scope>NUCLEOTIDE SEQUENCE</scope>
</reference>
<keyword evidence="1" id="KW-0328">Glycosyltransferase</keyword>
<dbReference type="CTD" id="20211865"/>
<evidence type="ECO:0000313" key="4">
    <source>
        <dbReference type="EMBL" id="ESO06899.1"/>
    </source>
</evidence>
<dbReference type="EMBL" id="AMQM01003705">
    <property type="status" value="NOT_ANNOTATED_CDS"/>
    <property type="molecule type" value="Genomic_DNA"/>
</dbReference>
<accession>T1FSR8</accession>
<name>T1FSR8_HELRO</name>
<sequence length="1144" mass="132544">MAENNNKMKKSDEDFEDSENELESYNLVINNIPRPSQITSHKLREWLIKVTSENNIKVTTSGISHFAHFTSATIGVEEMMDILRNSPYEGTHLEVDEVKIIKRLHVKNLREDVTEDEIVLYFEQPKFHPNNLPDDADFFVSVLHLDKKKKFAFIKLPDVADLNIYINATHSDILGENLKVSDGKLLKKRARGQRKPQHWQQHQRKNMNDKSNNLKTSDGHRAFNNSSKSRDHSAESQRSEHYRGRARTTKLVDIDFDGDFQRTNLGRMSKSQILHHQQHHHHQQQQQHHYQQYRHQHHHQQPHQNHQPSFEFYNKKVVYVEDEQRNEKRELLRKFLKVLTKTFGSDWMIWIDLSNPEIHLGHSSDEEKLQKVADHIKELLMSAVSCEVNFPRDLADVCSVNYNLIRKGLIDLLDWFKVPAVPFLNASGTLSVLAENQEVATKTAKMLEEDYKDRYITVKGNQCSFPVDNFSTPKWEKFVTGLSRKFLVTVTVDADDSENILISVGGLKSDRGFKRAVDEIRREVDSMGNAIVSVVGDAGSEDYKWKYKDEKVHDRNREFDDSTENDCTFDWVTKSADHNAANKKTIIKLSSLEFRFLKRGLPNVVTLRCYIVLINWCRNNNSIHYNFTESCLEIFGSEVNRNEKKKIIEETMSSFIRKDFHFSIPGITYNFYKEDNSPLKSLLISLEKDKKCALDVKAGDTGSDIVVQCVCGYNAINSMENTLTKALMRMIDERTISYSFILKKSADVCFEGDTQSLDNEKSESIILKGRKMYVSKVETIVNNLFLNYLKKVPLYQEEVQPTILTLDSPLRRTNPSKFFRLFGHQDILAPSHWISHQGSLRTHSDTKGVLNKLDERSTLYNLISCMVYDSWSDDGTFLFDANSSSKESIKIENIYAVENVYQYKRYMTKINEFCLQNHDKISGLSQQTRSVHTRRITDNEPTLLHEINECYLFHGTDRSNKQAIVDQGLDFRLGSTASLFGKGIYFAESCTKAHYYAVRNNFCTWQTDSTDSGSNWTDSPFCIFVTRVFLGNVHCCDKAQPFKRPPCMDASCKSDTCHQHPLCDSVLGTNSYNERMQKCISLRKERDDIMTSTGVFARAAKLSEINENLRKHSRYLFREFIVYDQSQCYPEFLVEYKKLNDNNI</sequence>
<evidence type="ECO:0000259" key="3">
    <source>
        <dbReference type="PROSITE" id="PS51059"/>
    </source>
</evidence>
<proteinExistence type="predicted"/>
<dbReference type="KEGG" id="hro:HELRODRAFT_191234"/>
<dbReference type="PROSITE" id="PS51059">
    <property type="entry name" value="PARP_CATALYTIC"/>
    <property type="match status" value="1"/>
</dbReference>
<dbReference type="InterPro" id="IPR012317">
    <property type="entry name" value="Poly(ADP-ribose)pol_cat_dom"/>
</dbReference>
<evidence type="ECO:0000313" key="5">
    <source>
        <dbReference type="EnsemblMetazoa" id="HelroP191234"/>
    </source>
</evidence>
<keyword evidence="1" id="KW-0808">Transferase</keyword>
<dbReference type="SUPFAM" id="SSF56399">
    <property type="entry name" value="ADP-ribosylation"/>
    <property type="match status" value="1"/>
</dbReference>
<dbReference type="GO" id="GO:0005634">
    <property type="term" value="C:nucleus"/>
    <property type="evidence" value="ECO:0000318"/>
    <property type="project" value="GO_Central"/>
</dbReference>
<dbReference type="PANTHER" id="PTHR45740:SF2">
    <property type="entry name" value="POLY [ADP-RIBOSE] POLYMERASE"/>
    <property type="match status" value="1"/>
</dbReference>
<gene>
    <name evidence="5" type="primary">20211865</name>
    <name evidence="4" type="ORF">HELRODRAFT_191234</name>
</gene>
<feature type="compositionally biased region" description="Basic and acidic residues" evidence="2">
    <location>
        <begin position="228"/>
        <end position="243"/>
    </location>
</feature>
<feature type="domain" description="PARP catalytic" evidence="3">
    <location>
        <begin position="834"/>
        <end position="1144"/>
    </location>
</feature>
<dbReference type="InParanoid" id="T1FSR8"/>
<keyword evidence="6" id="KW-1185">Reference proteome</keyword>
<dbReference type="Pfam" id="PF00644">
    <property type="entry name" value="PARP"/>
    <property type="match status" value="1"/>
</dbReference>
<dbReference type="EnsemblMetazoa" id="HelroT191234">
    <property type="protein sequence ID" value="HelroP191234"/>
    <property type="gene ID" value="HelroG191234"/>
</dbReference>
<reference evidence="5" key="3">
    <citation type="submission" date="2015-06" db="UniProtKB">
        <authorList>
            <consortium name="EnsemblMetazoa"/>
        </authorList>
    </citation>
    <scope>IDENTIFICATION</scope>
</reference>
<dbReference type="PANTHER" id="PTHR45740">
    <property type="entry name" value="POLY [ADP-RIBOSE] POLYMERASE"/>
    <property type="match status" value="1"/>
</dbReference>
<keyword evidence="1" id="KW-0520">NAD</keyword>
<protein>
    <recommendedName>
        <fullName evidence="1">Poly [ADP-ribose] polymerase</fullName>
        <shortName evidence="1">PARP</shortName>
        <ecNumber evidence="1">2.4.2.-</ecNumber>
    </recommendedName>
</protein>
<evidence type="ECO:0000313" key="6">
    <source>
        <dbReference type="Proteomes" id="UP000015101"/>
    </source>
</evidence>
<dbReference type="EC" id="2.4.2.-" evidence="1"/>
<dbReference type="EMBL" id="KB096275">
    <property type="protein sequence ID" value="ESO06899.1"/>
    <property type="molecule type" value="Genomic_DNA"/>
</dbReference>
<dbReference type="Gene3D" id="3.90.228.10">
    <property type="match status" value="1"/>
</dbReference>